<evidence type="ECO:0000256" key="12">
    <source>
        <dbReference type="SAM" id="MobiDB-lite"/>
    </source>
</evidence>
<evidence type="ECO:0000256" key="10">
    <source>
        <dbReference type="ARBA" id="ARBA00030988"/>
    </source>
</evidence>
<dbReference type="SUPFAM" id="SSF55979">
    <property type="entry name" value="DNA clamp"/>
    <property type="match status" value="2"/>
</dbReference>
<dbReference type="Gene3D" id="3.10.150.10">
    <property type="entry name" value="DNA Polymerase III, subunit A, domain 2"/>
    <property type="match status" value="1"/>
</dbReference>
<evidence type="ECO:0000256" key="3">
    <source>
        <dbReference type="ARBA" id="ARBA00021035"/>
    </source>
</evidence>
<reference evidence="13 14" key="1">
    <citation type="submission" date="2020-08" db="EMBL/GenBank/DDBJ databases">
        <title>Genomic Encyclopedia of Type Strains, Phase IV (KMG-IV): sequencing the most valuable type-strain genomes for metagenomic binning, comparative biology and taxonomic classification.</title>
        <authorList>
            <person name="Goeker M."/>
        </authorList>
    </citation>
    <scope>NUCLEOTIDE SEQUENCE [LARGE SCALE GENOMIC DNA]</scope>
    <source>
        <strain evidence="13 14">DSM 12252</strain>
    </source>
</reference>
<dbReference type="GO" id="GO:0006271">
    <property type="term" value="P:DNA strand elongation involved in DNA replication"/>
    <property type="evidence" value="ECO:0007669"/>
    <property type="project" value="TreeGrafter"/>
</dbReference>
<gene>
    <name evidence="13" type="ORF">HNQ65_003385</name>
</gene>
<dbReference type="GO" id="GO:0003677">
    <property type="term" value="F:DNA binding"/>
    <property type="evidence" value="ECO:0007669"/>
    <property type="project" value="UniProtKB-KW"/>
</dbReference>
<proteinExistence type="inferred from homology"/>
<keyword evidence="8" id="KW-0239">DNA-directed DNA polymerase</keyword>
<accession>A0A7W7YDF0</accession>
<keyword evidence="14" id="KW-1185">Reference proteome</keyword>
<evidence type="ECO:0000256" key="9">
    <source>
        <dbReference type="ARBA" id="ARBA00023125"/>
    </source>
</evidence>
<organism evidence="13 14">
    <name type="scientific">Prosthecobacter vanneervenii</name>
    <dbReference type="NCBI Taxonomy" id="48466"/>
    <lineage>
        <taxon>Bacteria</taxon>
        <taxon>Pseudomonadati</taxon>
        <taxon>Verrucomicrobiota</taxon>
        <taxon>Verrucomicrobiia</taxon>
        <taxon>Verrucomicrobiales</taxon>
        <taxon>Verrucomicrobiaceae</taxon>
        <taxon>Prosthecobacter</taxon>
    </lineage>
</organism>
<dbReference type="InterPro" id="IPR001001">
    <property type="entry name" value="DNA_polIII_beta"/>
</dbReference>
<name>A0A7W7YDF0_9BACT</name>
<dbReference type="GO" id="GO:0009360">
    <property type="term" value="C:DNA polymerase III complex"/>
    <property type="evidence" value="ECO:0007669"/>
    <property type="project" value="InterPro"/>
</dbReference>
<dbReference type="InterPro" id="IPR046938">
    <property type="entry name" value="DNA_clamp_sf"/>
</dbReference>
<dbReference type="AlphaFoldDB" id="A0A7W7YDF0"/>
<evidence type="ECO:0000256" key="1">
    <source>
        <dbReference type="ARBA" id="ARBA00004496"/>
    </source>
</evidence>
<evidence type="ECO:0000256" key="2">
    <source>
        <dbReference type="ARBA" id="ARBA00010752"/>
    </source>
</evidence>
<dbReference type="Proteomes" id="UP000590740">
    <property type="component" value="Unassembled WGS sequence"/>
</dbReference>
<keyword evidence="7" id="KW-0235">DNA replication</keyword>
<evidence type="ECO:0000313" key="14">
    <source>
        <dbReference type="Proteomes" id="UP000590740"/>
    </source>
</evidence>
<evidence type="ECO:0000256" key="4">
    <source>
        <dbReference type="ARBA" id="ARBA00022490"/>
    </source>
</evidence>
<keyword evidence="5" id="KW-0808">Transferase</keyword>
<dbReference type="PANTHER" id="PTHR30478">
    <property type="entry name" value="DNA POLYMERASE III SUBUNIT BETA"/>
    <property type="match status" value="1"/>
</dbReference>
<dbReference type="PANTHER" id="PTHR30478:SF0">
    <property type="entry name" value="BETA SLIDING CLAMP"/>
    <property type="match status" value="1"/>
</dbReference>
<keyword evidence="6" id="KW-0548">Nucleotidyltransferase</keyword>
<protein>
    <recommendedName>
        <fullName evidence="3">Beta sliding clamp</fullName>
    </recommendedName>
    <alternativeName>
        <fullName evidence="11">Beta-clamp processivity factor</fullName>
    </alternativeName>
    <alternativeName>
        <fullName evidence="10">DNA polymerase III beta sliding clamp subunit</fullName>
    </alternativeName>
</protein>
<dbReference type="Gene3D" id="3.70.10.10">
    <property type="match status" value="1"/>
</dbReference>
<comment type="subcellular location">
    <subcellularLocation>
        <location evidence="1">Cytoplasm</location>
    </subcellularLocation>
</comment>
<keyword evidence="9" id="KW-0238">DNA-binding</keyword>
<dbReference type="GO" id="GO:0005737">
    <property type="term" value="C:cytoplasm"/>
    <property type="evidence" value="ECO:0007669"/>
    <property type="project" value="UniProtKB-SubCell"/>
</dbReference>
<feature type="compositionally biased region" description="Pro residues" evidence="12">
    <location>
        <begin position="378"/>
        <end position="401"/>
    </location>
</feature>
<sequence>MNPISLPVAELKPALLGLGKVINSRSTLPVLQYVKVERTSEGWVALTSTDLDRFVTVRLEQPSTGPAMTVFIPHEQLVQLTKNCDRNESLLIDTTPTGPVIKFALADNLGESKVKLIPLAEFPVTPRLPGEAIPLPPELRRSIHEAMDCASIDETRYVLNGTFIDASNPKANYIVGTDGRHLYSANSFALPLKHSVLIPNNKFLGWKEFNNDGEWQLKADGTTVQISSRRWRFISKQIDGKYPDWRVTVPNPSDAKTHITLDPAKLDALIKLIQRMPCHDPNKYQTIGLECQQGQFLLLGRDTSDTPWTRVPVPDAKFEGQEVSIFLCRRYLIKALEYGLNTISLNEEIHPLRFHHEGRQMIVMPLRIDGTSSRQTPKPQPAPVTPPPSRPVPSPAPPPTPMITTPTSEGSATGEPKTATEEVIDLTLLLRDKLNEGFNLLRELSLKLKAINRDQKTSARELNSVRSTLRSLQGLKL</sequence>
<dbReference type="SMART" id="SM00480">
    <property type="entry name" value="POL3Bc"/>
    <property type="match status" value="1"/>
</dbReference>
<evidence type="ECO:0000256" key="7">
    <source>
        <dbReference type="ARBA" id="ARBA00022705"/>
    </source>
</evidence>
<dbReference type="GO" id="GO:0003887">
    <property type="term" value="F:DNA-directed DNA polymerase activity"/>
    <property type="evidence" value="ECO:0007669"/>
    <property type="project" value="UniProtKB-KW"/>
</dbReference>
<evidence type="ECO:0000256" key="6">
    <source>
        <dbReference type="ARBA" id="ARBA00022695"/>
    </source>
</evidence>
<dbReference type="CDD" id="cd00140">
    <property type="entry name" value="beta_clamp"/>
    <property type="match status" value="1"/>
</dbReference>
<evidence type="ECO:0000256" key="5">
    <source>
        <dbReference type="ARBA" id="ARBA00022679"/>
    </source>
</evidence>
<comment type="caution">
    <text evidence="13">The sequence shown here is derived from an EMBL/GenBank/DDBJ whole genome shotgun (WGS) entry which is preliminary data.</text>
</comment>
<comment type="similarity">
    <text evidence="2">Belongs to the beta sliding clamp family.</text>
</comment>
<keyword evidence="4" id="KW-0963">Cytoplasm</keyword>
<evidence type="ECO:0000256" key="8">
    <source>
        <dbReference type="ARBA" id="ARBA00022932"/>
    </source>
</evidence>
<evidence type="ECO:0000256" key="11">
    <source>
        <dbReference type="ARBA" id="ARBA00033276"/>
    </source>
</evidence>
<dbReference type="RefSeq" id="WP_184340962.1">
    <property type="nucleotide sequence ID" value="NZ_JACHIG010000007.1"/>
</dbReference>
<evidence type="ECO:0000313" key="13">
    <source>
        <dbReference type="EMBL" id="MBB5033795.1"/>
    </source>
</evidence>
<feature type="region of interest" description="Disordered" evidence="12">
    <location>
        <begin position="370"/>
        <end position="418"/>
    </location>
</feature>
<dbReference type="EMBL" id="JACHIG010000007">
    <property type="protein sequence ID" value="MBB5033795.1"/>
    <property type="molecule type" value="Genomic_DNA"/>
</dbReference>